<dbReference type="EMBL" id="VWRN01000023">
    <property type="protein sequence ID" value="KAA6128104.1"/>
    <property type="molecule type" value="Genomic_DNA"/>
</dbReference>
<dbReference type="InterPro" id="IPR012341">
    <property type="entry name" value="6hp_glycosidase-like_sf"/>
</dbReference>
<dbReference type="PROSITE" id="PS51257">
    <property type="entry name" value="PROKAR_LIPOPROTEIN"/>
    <property type="match status" value="1"/>
</dbReference>
<dbReference type="SUPFAM" id="SSF48208">
    <property type="entry name" value="Six-hairpin glycosidases"/>
    <property type="match status" value="1"/>
</dbReference>
<proteinExistence type="inferred from homology"/>
<evidence type="ECO:0000256" key="5">
    <source>
        <dbReference type="ARBA" id="ARBA00023001"/>
    </source>
</evidence>
<name>A0A5M8B4Y2_9BURK</name>
<feature type="active site" description="Nucleophile" evidence="8">
    <location>
        <position position="134"/>
    </location>
</feature>
<dbReference type="InterPro" id="IPR002037">
    <property type="entry name" value="Glyco_hydro_8"/>
</dbReference>
<keyword evidence="3 10" id="KW-0732">Signal</keyword>
<evidence type="ECO:0000256" key="2">
    <source>
        <dbReference type="ARBA" id="ARBA00009209"/>
    </source>
</evidence>
<evidence type="ECO:0000256" key="9">
    <source>
        <dbReference type="RuleBase" id="RU361167"/>
    </source>
</evidence>
<feature type="signal peptide" evidence="10">
    <location>
        <begin position="1"/>
        <end position="33"/>
    </location>
</feature>
<accession>A0A5M8B4Y2</accession>
<evidence type="ECO:0000256" key="3">
    <source>
        <dbReference type="ARBA" id="ARBA00022729"/>
    </source>
</evidence>
<keyword evidence="7 9" id="KW-0624">Polysaccharide degradation</keyword>
<sequence>MRACLRGNVRRLAAASRALLGAALLTASLGCAAASCPWPAWDSFKRDTISADGRVIDASTPQQTTVSEGQAYALFFALVANDRPTFERLLAWTENNLAEGDLASRLPAWIWGKREAADGKPESWGVLDANPASDADLWIAYALLEAGRLWQERRYTALGTVIARQVVRQETALLPGLGRTLLPGPMGFHPSPTMWRLNPSYVPPQLMRRFAALWPQQPEWAQLLSSSARLLLDTAPRGFSPDWVEYHAGAKPGFRPDQQTQAEGAYNAIRVYLWAGMLAPQDPLRAPLLKTYRPMADYTIAHGHPPERVDTRSGTVGPNSGNGGFSAAVAPYLSALGEAAAAQRQVERMRKLAAEQPLGYYSQVLALFALGHLDGLYRFEADGALTPAWTATCPVRR</sequence>
<evidence type="ECO:0000256" key="8">
    <source>
        <dbReference type="PROSITE-ProRule" id="PRU10058"/>
    </source>
</evidence>
<evidence type="ECO:0000256" key="6">
    <source>
        <dbReference type="ARBA" id="ARBA00023295"/>
    </source>
</evidence>
<keyword evidence="7 9" id="KW-0119">Carbohydrate metabolism</keyword>
<keyword evidence="6 9" id="KW-0326">Glycosidase</keyword>
<evidence type="ECO:0000313" key="12">
    <source>
        <dbReference type="Proteomes" id="UP000324324"/>
    </source>
</evidence>
<dbReference type="InterPro" id="IPR008928">
    <property type="entry name" value="6-hairpin_glycosidase_sf"/>
</dbReference>
<dbReference type="GO" id="GO:0008810">
    <property type="term" value="F:cellulase activity"/>
    <property type="evidence" value="ECO:0007669"/>
    <property type="project" value="UniProtKB-EC"/>
</dbReference>
<dbReference type="Proteomes" id="UP000324324">
    <property type="component" value="Unassembled WGS sequence"/>
</dbReference>
<dbReference type="EC" id="3.2.1.-" evidence="9"/>
<comment type="catalytic activity">
    <reaction evidence="1">
        <text>Endohydrolysis of (1-&gt;4)-beta-D-glucosidic linkages in cellulose, lichenin and cereal beta-D-glucans.</text>
        <dbReference type="EC" id="3.2.1.4"/>
    </reaction>
</comment>
<evidence type="ECO:0000256" key="7">
    <source>
        <dbReference type="ARBA" id="ARBA00023326"/>
    </source>
</evidence>
<evidence type="ECO:0000256" key="4">
    <source>
        <dbReference type="ARBA" id="ARBA00022801"/>
    </source>
</evidence>
<gene>
    <name evidence="11" type="primary">bcsZ</name>
    <name evidence="11" type="ORF">F1599_07580</name>
</gene>
<evidence type="ECO:0000313" key="11">
    <source>
        <dbReference type="EMBL" id="KAA6128104.1"/>
    </source>
</evidence>
<dbReference type="PRINTS" id="PR00735">
    <property type="entry name" value="GLHYDRLASE8"/>
</dbReference>
<dbReference type="PROSITE" id="PS00812">
    <property type="entry name" value="GLYCOSYL_HYDROL_F8"/>
    <property type="match status" value="1"/>
</dbReference>
<protein>
    <recommendedName>
        <fullName evidence="9">Glucanase</fullName>
        <ecNumber evidence="9">3.2.1.-</ecNumber>
    </recommendedName>
</protein>
<evidence type="ECO:0000256" key="10">
    <source>
        <dbReference type="SAM" id="SignalP"/>
    </source>
</evidence>
<dbReference type="Pfam" id="PF01270">
    <property type="entry name" value="Glyco_hydro_8"/>
    <property type="match status" value="1"/>
</dbReference>
<keyword evidence="4 9" id="KW-0378">Hydrolase</keyword>
<dbReference type="InterPro" id="IPR019834">
    <property type="entry name" value="Glyco_hydro_8_CS"/>
</dbReference>
<evidence type="ECO:0000256" key="1">
    <source>
        <dbReference type="ARBA" id="ARBA00000966"/>
    </source>
</evidence>
<feature type="chain" id="PRO_5024409979" description="Glucanase" evidence="10">
    <location>
        <begin position="34"/>
        <end position="397"/>
    </location>
</feature>
<keyword evidence="12" id="KW-1185">Reference proteome</keyword>
<reference evidence="11 12" key="1">
    <citation type="submission" date="2019-09" db="EMBL/GenBank/DDBJ databases">
        <title>Isolation of a novel species in the genus Cupriavidus from patients with sepsis using whole genome sequencing.</title>
        <authorList>
            <person name="Kweon O.J."/>
            <person name="Lee M.-K."/>
        </authorList>
    </citation>
    <scope>NUCLEOTIDE SEQUENCE [LARGE SCALE GENOMIC DNA]</scope>
    <source>
        <strain evidence="11 12">MKL-01</strain>
    </source>
</reference>
<comment type="similarity">
    <text evidence="2 9">Belongs to the glycosyl hydrolase 8 (cellulase D) family.</text>
</comment>
<dbReference type="Gene3D" id="1.50.10.10">
    <property type="match status" value="1"/>
</dbReference>
<organism evidence="11 12">
    <name type="scientific">Cupriavidus cauae</name>
    <dbReference type="NCBI Taxonomy" id="2608999"/>
    <lineage>
        <taxon>Bacteria</taxon>
        <taxon>Pseudomonadati</taxon>
        <taxon>Pseudomonadota</taxon>
        <taxon>Betaproteobacteria</taxon>
        <taxon>Burkholderiales</taxon>
        <taxon>Burkholderiaceae</taxon>
        <taxon>Cupriavidus</taxon>
    </lineage>
</organism>
<dbReference type="NCBIfam" id="NF008305">
    <property type="entry name" value="PRK11097.1"/>
    <property type="match status" value="1"/>
</dbReference>
<keyword evidence="5" id="KW-0136">Cellulose degradation</keyword>
<dbReference type="GO" id="GO:0030245">
    <property type="term" value="P:cellulose catabolic process"/>
    <property type="evidence" value="ECO:0007669"/>
    <property type="project" value="UniProtKB-KW"/>
</dbReference>
<dbReference type="AlphaFoldDB" id="A0A5M8B4Y2"/>
<comment type="caution">
    <text evidence="11">The sequence shown here is derived from an EMBL/GenBank/DDBJ whole genome shotgun (WGS) entry which is preliminary data.</text>
</comment>